<keyword evidence="2" id="KW-0806">Transcription termination</keyword>
<protein>
    <submittedName>
        <fullName evidence="4">Uncharacterized protein</fullName>
    </submittedName>
</protein>
<evidence type="ECO:0000313" key="4">
    <source>
        <dbReference type="EMBL" id="KAH7565879.1"/>
    </source>
</evidence>
<proteinExistence type="inferred from homology"/>
<keyword evidence="2" id="KW-0804">Transcription</keyword>
<comment type="similarity">
    <text evidence="1">Belongs to the mTERF family.</text>
</comment>
<reference evidence="4 5" key="1">
    <citation type="submission" date="2021-02" db="EMBL/GenBank/DDBJ databases">
        <title>Plant Genome Project.</title>
        <authorList>
            <person name="Zhang R.-G."/>
        </authorList>
    </citation>
    <scope>NUCLEOTIDE SEQUENCE [LARGE SCALE GENOMIC DNA]</scope>
    <source>
        <tissue evidence="4">Leaves</tissue>
    </source>
</reference>
<evidence type="ECO:0000313" key="5">
    <source>
        <dbReference type="Proteomes" id="UP000827721"/>
    </source>
</evidence>
<dbReference type="SMART" id="SM00733">
    <property type="entry name" value="Mterf"/>
    <property type="match status" value="4"/>
</dbReference>
<dbReference type="Proteomes" id="UP000827721">
    <property type="component" value="Unassembled WGS sequence"/>
</dbReference>
<dbReference type="InterPro" id="IPR003690">
    <property type="entry name" value="MTERF"/>
</dbReference>
<comment type="caution">
    <text evidence="4">The sequence shown here is derived from an EMBL/GenBank/DDBJ whole genome shotgun (WGS) entry which is preliminary data.</text>
</comment>
<keyword evidence="2" id="KW-0805">Transcription regulation</keyword>
<evidence type="ECO:0000256" key="3">
    <source>
        <dbReference type="ARBA" id="ARBA00022946"/>
    </source>
</evidence>
<name>A0ABQ8HNH5_9ROSI</name>
<keyword evidence="3" id="KW-0809">Transit peptide</keyword>
<gene>
    <name evidence="4" type="ORF">JRO89_XS08G0029600</name>
</gene>
<keyword evidence="5" id="KW-1185">Reference proteome</keyword>
<organism evidence="4 5">
    <name type="scientific">Xanthoceras sorbifolium</name>
    <dbReference type="NCBI Taxonomy" id="99658"/>
    <lineage>
        <taxon>Eukaryota</taxon>
        <taxon>Viridiplantae</taxon>
        <taxon>Streptophyta</taxon>
        <taxon>Embryophyta</taxon>
        <taxon>Tracheophyta</taxon>
        <taxon>Spermatophyta</taxon>
        <taxon>Magnoliopsida</taxon>
        <taxon>eudicotyledons</taxon>
        <taxon>Gunneridae</taxon>
        <taxon>Pentapetalae</taxon>
        <taxon>rosids</taxon>
        <taxon>malvids</taxon>
        <taxon>Sapindales</taxon>
        <taxon>Sapindaceae</taxon>
        <taxon>Xanthoceroideae</taxon>
        <taxon>Xanthoceras</taxon>
    </lineage>
</organism>
<dbReference type="InterPro" id="IPR038538">
    <property type="entry name" value="MTERF_sf"/>
</dbReference>
<evidence type="ECO:0000256" key="1">
    <source>
        <dbReference type="ARBA" id="ARBA00007692"/>
    </source>
</evidence>
<dbReference type="Gene3D" id="1.25.70.10">
    <property type="entry name" value="Transcription termination factor 3, mitochondrial"/>
    <property type="match status" value="1"/>
</dbReference>
<evidence type="ECO:0000256" key="2">
    <source>
        <dbReference type="ARBA" id="ARBA00022472"/>
    </source>
</evidence>
<dbReference type="PANTHER" id="PTHR13068">
    <property type="entry name" value="CGI-12 PROTEIN-RELATED"/>
    <property type="match status" value="1"/>
</dbReference>
<accession>A0ABQ8HNH5</accession>
<sequence>MHCVKSLQLQLLQRIPTKATMPHLYLFSSLTKTPNTLLLNYLIQTLNFSKTEAQSISNSTRFYNVKSLENPHCVLHYLQSLGFSETEIRSSVRSSPQILFSDVDKTLKPKIEFFQEMGLVGPDLCKFISSDSKLVTCSLEKSLIPSTQILKKILLNDSNNKKLISVIRRLSWLITTNPERKLLSNIALFESCGIVGSQLSMLLKTTPRIFVMEESYLRDLVSREFWFTKHEALQIFRRQPTVFSKSEEQLKLRLDFFLNKIELKKEPLIGAPCLAYSLEKRDFLEKFVAKFRDDAEELLVAYRGHLLDSSSSQEEKSCG</sequence>
<dbReference type="Pfam" id="PF02536">
    <property type="entry name" value="mTERF"/>
    <property type="match status" value="1"/>
</dbReference>
<dbReference type="PANTHER" id="PTHR13068:SF173">
    <property type="entry name" value="EMB|CAB62602.1"/>
    <property type="match status" value="1"/>
</dbReference>
<dbReference type="EMBL" id="JAFEMO010000008">
    <property type="protein sequence ID" value="KAH7565879.1"/>
    <property type="molecule type" value="Genomic_DNA"/>
</dbReference>